<name>A0A345NNQ5_9MICO</name>
<comment type="catalytic activity">
    <reaction evidence="1">
        <text>3-hydroxy-2-methylpropanoyl-CoA + H2O = 3-hydroxy-2-methylpropanoate + CoA + H(+)</text>
        <dbReference type="Rhea" id="RHEA:20888"/>
        <dbReference type="ChEBI" id="CHEBI:11805"/>
        <dbReference type="ChEBI" id="CHEBI:15377"/>
        <dbReference type="ChEBI" id="CHEBI:15378"/>
        <dbReference type="ChEBI" id="CHEBI:57287"/>
        <dbReference type="ChEBI" id="CHEBI:57340"/>
        <dbReference type="EC" id="3.1.2.4"/>
    </reaction>
</comment>
<keyword evidence="3" id="KW-0378">Hydrolase</keyword>
<dbReference type="InterPro" id="IPR032259">
    <property type="entry name" value="HIBYL-CoA-H"/>
</dbReference>
<dbReference type="Proteomes" id="UP000253790">
    <property type="component" value="Chromosome"/>
</dbReference>
<accession>A0A345NNQ5</accession>
<dbReference type="Pfam" id="PF16113">
    <property type="entry name" value="ECH_2"/>
    <property type="match status" value="1"/>
</dbReference>
<feature type="compositionally biased region" description="Low complexity" evidence="4">
    <location>
        <begin position="1"/>
        <end position="12"/>
    </location>
</feature>
<dbReference type="OrthoDB" id="9790967at2"/>
<dbReference type="NCBIfam" id="NF004127">
    <property type="entry name" value="PRK05617.1"/>
    <property type="match status" value="1"/>
</dbReference>
<organism evidence="6 7">
    <name type="scientific">Ornithinimicrobium avium</name>
    <dbReference type="NCBI Taxonomy" id="2283195"/>
    <lineage>
        <taxon>Bacteria</taxon>
        <taxon>Bacillati</taxon>
        <taxon>Actinomycetota</taxon>
        <taxon>Actinomycetes</taxon>
        <taxon>Micrococcales</taxon>
        <taxon>Ornithinimicrobiaceae</taxon>
        <taxon>Ornithinimicrobium</taxon>
    </lineage>
</organism>
<dbReference type="Gene3D" id="3.90.226.10">
    <property type="entry name" value="2-enoyl-CoA Hydratase, Chain A, domain 1"/>
    <property type="match status" value="1"/>
</dbReference>
<dbReference type="PANTHER" id="PTHR43176:SF3">
    <property type="entry name" value="3-HYDROXYISOBUTYRYL-COA HYDROLASE, MITOCHONDRIAL"/>
    <property type="match status" value="1"/>
</dbReference>
<evidence type="ECO:0000313" key="6">
    <source>
        <dbReference type="EMBL" id="AXH96663.1"/>
    </source>
</evidence>
<dbReference type="GO" id="GO:0006574">
    <property type="term" value="P:L-valine catabolic process"/>
    <property type="evidence" value="ECO:0007669"/>
    <property type="project" value="TreeGrafter"/>
</dbReference>
<dbReference type="PANTHER" id="PTHR43176">
    <property type="entry name" value="3-HYDROXYISOBUTYRYL-COA HYDROLASE-RELATED"/>
    <property type="match status" value="1"/>
</dbReference>
<evidence type="ECO:0000256" key="3">
    <source>
        <dbReference type="ARBA" id="ARBA00022801"/>
    </source>
</evidence>
<dbReference type="InterPro" id="IPR029045">
    <property type="entry name" value="ClpP/crotonase-like_dom_sf"/>
</dbReference>
<keyword evidence="7" id="KW-1185">Reference proteome</keyword>
<reference evidence="6 7" key="1">
    <citation type="submission" date="2018-07" db="EMBL/GenBank/DDBJ databases">
        <title>Complete genome sequencing of Ornithinimicrobium sp. AMA3305.</title>
        <authorList>
            <person name="Bae J.-W."/>
        </authorList>
    </citation>
    <scope>NUCLEOTIDE SEQUENCE [LARGE SCALE GENOMIC DNA]</scope>
    <source>
        <strain evidence="6 7">AMA3305</strain>
    </source>
</reference>
<feature type="region of interest" description="Disordered" evidence="4">
    <location>
        <begin position="1"/>
        <end position="40"/>
    </location>
</feature>
<dbReference type="AlphaFoldDB" id="A0A345NNQ5"/>
<dbReference type="InterPro" id="IPR045004">
    <property type="entry name" value="ECH_dom"/>
</dbReference>
<evidence type="ECO:0000256" key="1">
    <source>
        <dbReference type="ARBA" id="ARBA00001709"/>
    </source>
</evidence>
<dbReference type="EC" id="3.1.2.4" evidence="2"/>
<dbReference type="GO" id="GO:0003860">
    <property type="term" value="F:3-hydroxyisobutyryl-CoA hydrolase activity"/>
    <property type="evidence" value="ECO:0007669"/>
    <property type="project" value="UniProtKB-EC"/>
</dbReference>
<evidence type="ECO:0000313" key="7">
    <source>
        <dbReference type="Proteomes" id="UP000253790"/>
    </source>
</evidence>
<dbReference type="GO" id="GO:0005829">
    <property type="term" value="C:cytosol"/>
    <property type="evidence" value="ECO:0007669"/>
    <property type="project" value="TreeGrafter"/>
</dbReference>
<feature type="domain" description="Enoyl-CoA hydratase/isomerase" evidence="5">
    <location>
        <begin position="60"/>
        <end position="384"/>
    </location>
</feature>
<evidence type="ECO:0000256" key="4">
    <source>
        <dbReference type="SAM" id="MobiDB-lite"/>
    </source>
</evidence>
<dbReference type="GO" id="GO:0016853">
    <property type="term" value="F:isomerase activity"/>
    <property type="evidence" value="ECO:0007669"/>
    <property type="project" value="UniProtKB-KW"/>
</dbReference>
<proteinExistence type="predicted"/>
<dbReference type="RefSeq" id="WP_114928424.1">
    <property type="nucleotide sequence ID" value="NZ_CP031229.1"/>
</dbReference>
<protein>
    <recommendedName>
        <fullName evidence="2">3-hydroxyisobutyryl-CoA hydrolase</fullName>
        <ecNumber evidence="2">3.1.2.4</ecNumber>
    </recommendedName>
</protein>
<gene>
    <name evidence="6" type="ORF">DV701_11505</name>
</gene>
<dbReference type="EMBL" id="CP031229">
    <property type="protein sequence ID" value="AXH96663.1"/>
    <property type="molecule type" value="Genomic_DNA"/>
</dbReference>
<dbReference type="CDD" id="cd06558">
    <property type="entry name" value="crotonase-like"/>
    <property type="match status" value="1"/>
</dbReference>
<keyword evidence="6" id="KW-0413">Isomerase</keyword>
<evidence type="ECO:0000256" key="2">
    <source>
        <dbReference type="ARBA" id="ARBA00011915"/>
    </source>
</evidence>
<sequence>MRCRPTTCPASPRCRRTRRSGRGTTPSPRPRSKGRPLSIHDSHADVLYDHVRTRVTGSLGHVTLARPRALNALSLDMIRRITSVLRAWESDSSVQHVLLDGEGPRGFCAGGDVKAVYDAMDGQHHVAQQLWREQHLLDALIASYRKPVVTLLHGIVLGGGVGLGCHASHRLVTPTSAVGMPEVGIGLSPDVGALYILGRAPGQLGFHLALTGTTTGPLGAVEVGLADTVVGSGSGDELTAALSRGVDTDDAVRSAELGPGSLDAAAEPLLASRDWIADCYAAPTVEGILTRLDARPEPEAAVAGARLREVAPAAVKVTLRGLQRVVDGETLSQTLVGDLRRNVHFSFDPDFREGLRAAVIEKDRNPSWAISLDQVTDERVESYFAPIDGPDLAMDTVLDR</sequence>
<dbReference type="SUPFAM" id="SSF52096">
    <property type="entry name" value="ClpP/crotonase"/>
    <property type="match status" value="1"/>
</dbReference>
<evidence type="ECO:0000259" key="5">
    <source>
        <dbReference type="Pfam" id="PF16113"/>
    </source>
</evidence>
<dbReference type="KEGG" id="orn:DV701_11505"/>